<protein>
    <recommendedName>
        <fullName evidence="4">DUF1453 domain-containing protein</fullName>
    </recommendedName>
</protein>
<sequence length="165" mass="18627">MSLLNILTGTPLWVWILLVFLIARGINALNDREMEVKRLFLLPLIFLFWGGSGVINELVFPHWGGVSMLAGLIIGGSVGWLLWRATPRLKIKEGTDLIIRPGTPLTLIFIIIAFATKFMLIFFLNIKPDLKYSFNFNLVFGLLSGIIDGVFWGGTLNLYLTFRKI</sequence>
<dbReference type="EMBL" id="LUTQ01000049">
    <property type="protein sequence ID" value="OSN08326.1"/>
    <property type="molecule type" value="Genomic_DNA"/>
</dbReference>
<evidence type="ECO:0000313" key="2">
    <source>
        <dbReference type="EMBL" id="OSN08326.1"/>
    </source>
</evidence>
<dbReference type="RefSeq" id="WP_094101848.1">
    <property type="nucleotide sequence ID" value="NZ_LUTQ01000049.1"/>
</dbReference>
<keyword evidence="1" id="KW-0812">Transmembrane</keyword>
<evidence type="ECO:0000313" key="3">
    <source>
        <dbReference type="Proteomes" id="UP000194040"/>
    </source>
</evidence>
<dbReference type="InterPro" id="IPR046730">
    <property type="entry name" value="DUF6622"/>
</dbReference>
<organism evidence="2 3">
    <name type="scientific">Lonsdalea iberica</name>
    <dbReference type="NCBI Taxonomy" id="1082703"/>
    <lineage>
        <taxon>Bacteria</taxon>
        <taxon>Pseudomonadati</taxon>
        <taxon>Pseudomonadota</taxon>
        <taxon>Gammaproteobacteria</taxon>
        <taxon>Enterobacterales</taxon>
        <taxon>Pectobacteriaceae</taxon>
        <taxon>Lonsdalea</taxon>
    </lineage>
</organism>
<feature type="transmembrane region" description="Helical" evidence="1">
    <location>
        <begin position="62"/>
        <end position="83"/>
    </location>
</feature>
<dbReference type="Pfam" id="PF20327">
    <property type="entry name" value="DUF6622"/>
    <property type="match status" value="1"/>
</dbReference>
<proteinExistence type="predicted"/>
<feature type="transmembrane region" description="Helical" evidence="1">
    <location>
        <begin position="138"/>
        <end position="160"/>
    </location>
</feature>
<feature type="transmembrane region" description="Helical" evidence="1">
    <location>
        <begin position="6"/>
        <end position="27"/>
    </location>
</feature>
<keyword evidence="3" id="KW-1185">Reference proteome</keyword>
<gene>
    <name evidence="2" type="ORF">AU512_13610</name>
</gene>
<keyword evidence="1" id="KW-0472">Membrane</keyword>
<feature type="transmembrane region" description="Helical" evidence="1">
    <location>
        <begin position="104"/>
        <end position="126"/>
    </location>
</feature>
<accession>A0ABX3XD54</accession>
<evidence type="ECO:0008006" key="4">
    <source>
        <dbReference type="Google" id="ProtNLM"/>
    </source>
</evidence>
<comment type="caution">
    <text evidence="2">The sequence shown here is derived from an EMBL/GenBank/DDBJ whole genome shotgun (WGS) entry which is preliminary data.</text>
</comment>
<name>A0ABX3XD54_9GAMM</name>
<reference evidence="2 3" key="1">
    <citation type="submission" date="2016-02" db="EMBL/GenBank/DDBJ databases">
        <title>Species-wide whole genome sequencing reveals diversity, host range in Lonsdalea quercina.</title>
        <authorList>
            <person name="Li Y."/>
        </authorList>
    </citation>
    <scope>NUCLEOTIDE SEQUENCE [LARGE SCALE GENOMIC DNA]</scope>
    <source>
        <strain evidence="2 3">LMG 26265</strain>
    </source>
</reference>
<dbReference type="Proteomes" id="UP000194040">
    <property type="component" value="Unassembled WGS sequence"/>
</dbReference>
<evidence type="ECO:0000256" key="1">
    <source>
        <dbReference type="SAM" id="Phobius"/>
    </source>
</evidence>
<feature type="transmembrane region" description="Helical" evidence="1">
    <location>
        <begin position="39"/>
        <end position="56"/>
    </location>
</feature>
<keyword evidence="1" id="KW-1133">Transmembrane helix</keyword>